<protein>
    <recommendedName>
        <fullName evidence="1">Heterokaryon incompatibility domain-containing protein</fullName>
    </recommendedName>
</protein>
<dbReference type="InterPro" id="IPR010730">
    <property type="entry name" value="HET"/>
</dbReference>
<dbReference type="InterPro" id="IPR052895">
    <property type="entry name" value="HetReg/Transcr_Mod"/>
</dbReference>
<dbReference type="OrthoDB" id="2288928at2759"/>
<evidence type="ECO:0000313" key="3">
    <source>
        <dbReference type="Proteomes" id="UP000184330"/>
    </source>
</evidence>
<proteinExistence type="predicted"/>
<dbReference type="PANTHER" id="PTHR24148">
    <property type="entry name" value="ANKYRIN REPEAT DOMAIN-CONTAINING PROTEIN 39 HOMOLOG-RELATED"/>
    <property type="match status" value="1"/>
</dbReference>
<organism evidence="2 3">
    <name type="scientific">Phialocephala subalpina</name>
    <dbReference type="NCBI Taxonomy" id="576137"/>
    <lineage>
        <taxon>Eukaryota</taxon>
        <taxon>Fungi</taxon>
        <taxon>Dikarya</taxon>
        <taxon>Ascomycota</taxon>
        <taxon>Pezizomycotina</taxon>
        <taxon>Leotiomycetes</taxon>
        <taxon>Helotiales</taxon>
        <taxon>Mollisiaceae</taxon>
        <taxon>Phialocephala</taxon>
        <taxon>Phialocephala fortinii species complex</taxon>
    </lineage>
</organism>
<evidence type="ECO:0000313" key="2">
    <source>
        <dbReference type="EMBL" id="CZR60246.1"/>
    </source>
</evidence>
<evidence type="ECO:0000259" key="1">
    <source>
        <dbReference type="Pfam" id="PF06985"/>
    </source>
</evidence>
<name>A0A1L7X5E8_9HELO</name>
<dbReference type="PANTHER" id="PTHR24148:SF64">
    <property type="entry name" value="HETEROKARYON INCOMPATIBILITY DOMAIN-CONTAINING PROTEIN"/>
    <property type="match status" value="1"/>
</dbReference>
<accession>A0A1L7X5E8</accession>
<gene>
    <name evidence="2" type="ORF">PAC_10142</name>
</gene>
<feature type="domain" description="Heterokaryon incompatibility" evidence="1">
    <location>
        <begin position="40"/>
        <end position="78"/>
    </location>
</feature>
<dbReference type="AlphaFoldDB" id="A0A1L7X5E8"/>
<reference evidence="2 3" key="1">
    <citation type="submission" date="2016-03" db="EMBL/GenBank/DDBJ databases">
        <authorList>
            <person name="Ploux O."/>
        </authorList>
    </citation>
    <scope>NUCLEOTIDE SEQUENCE [LARGE SCALE GENOMIC DNA]</scope>
    <source>
        <strain evidence="2 3">UAMH 11012</strain>
    </source>
</reference>
<keyword evidence="3" id="KW-1185">Reference proteome</keyword>
<dbReference type="Proteomes" id="UP000184330">
    <property type="component" value="Unassembled WGS sequence"/>
</dbReference>
<dbReference type="Pfam" id="PF06985">
    <property type="entry name" value="HET"/>
    <property type="match status" value="1"/>
</dbReference>
<sequence>MYLPLTEAYVIRLIELEPGGPDDPVAIHLLAAELDHCLEYEALSYVWGDAKNTLPISCNGRRFEVTVNLHAALVRARDVAALVHEHADRMSGYSSILQMPVLKPNDPLLEDPRWKSFAKLMNRPWFKRAWVLQEVGLAKDPVALYGQMEFSYRDAMNLARWVARCASGLQSKVPISLFAIHTDWEDWSSDWREKSTYPTYTLLEFLSQARGLKCHDPRDQIYAFLGHPLAQLEDRSGPIIMPDYSKDVSEVFRELTILMIQKFGLCVLSALEHNESTLSEDFPSWILPWDVELAQCSFGCWSEFYYWASADVIPERPAMVEGNKLRVRGVILDVVRKSNQFSPSSEDLEKPSKLRDLRGASHEEGTLDCVWKDVQEREMTCVYPWEERLEAFSLTLCAGLTTPYLCAEKNLEQHWANFAAYWGLRLQSSSTGELPAELQRESEKGDADNF</sequence>
<dbReference type="STRING" id="576137.A0A1L7X5E8"/>
<dbReference type="EMBL" id="FJOG01000015">
    <property type="protein sequence ID" value="CZR60246.1"/>
    <property type="molecule type" value="Genomic_DNA"/>
</dbReference>